<sequence length="123" mass="14120">MSITIEEIIDCFDYHLDQEPGKFINFVKDGEIIYQYDQGGHNFVNLNPEQFADVDERTSDFEDIVKNEETGNINVRGHKDAKKDAELVKDILTNILGINLGDIDRMEEQAGQETTPWEEIEAE</sequence>
<accession>A0ABD5QMY3</accession>
<evidence type="ECO:0000313" key="1">
    <source>
        <dbReference type="EMBL" id="MFC5133502.1"/>
    </source>
</evidence>
<organism evidence="1 2">
    <name type="scientific">Halorubrum glutamatedens</name>
    <dbReference type="NCBI Taxonomy" id="2707018"/>
    <lineage>
        <taxon>Archaea</taxon>
        <taxon>Methanobacteriati</taxon>
        <taxon>Methanobacteriota</taxon>
        <taxon>Stenosarchaea group</taxon>
        <taxon>Halobacteria</taxon>
        <taxon>Halobacteriales</taxon>
        <taxon>Haloferacaceae</taxon>
        <taxon>Halorubrum</taxon>
    </lineage>
</organism>
<dbReference type="EMBL" id="JBHSKV010000001">
    <property type="protein sequence ID" value="MFC5133502.1"/>
    <property type="molecule type" value="Genomic_DNA"/>
</dbReference>
<dbReference type="Proteomes" id="UP001596145">
    <property type="component" value="Unassembled WGS sequence"/>
</dbReference>
<dbReference type="RefSeq" id="WP_122103840.1">
    <property type="nucleotide sequence ID" value="NZ_JBHSKV010000001.1"/>
</dbReference>
<keyword evidence="2" id="KW-1185">Reference proteome</keyword>
<proteinExistence type="predicted"/>
<name>A0ABD5QMY3_9EURY</name>
<reference evidence="1 2" key="1">
    <citation type="journal article" date="2019" name="Int. J. Syst. Evol. Microbiol.">
        <title>The Global Catalogue of Microorganisms (GCM) 10K type strain sequencing project: providing services to taxonomists for standard genome sequencing and annotation.</title>
        <authorList>
            <consortium name="The Broad Institute Genomics Platform"/>
            <consortium name="The Broad Institute Genome Sequencing Center for Infectious Disease"/>
            <person name="Wu L."/>
            <person name="Ma J."/>
        </authorList>
    </citation>
    <scope>NUCLEOTIDE SEQUENCE [LARGE SCALE GENOMIC DNA]</scope>
    <source>
        <strain evidence="1 2">CGMCC 1.16026</strain>
    </source>
</reference>
<comment type="caution">
    <text evidence="1">The sequence shown here is derived from an EMBL/GenBank/DDBJ whole genome shotgun (WGS) entry which is preliminary data.</text>
</comment>
<evidence type="ECO:0000313" key="2">
    <source>
        <dbReference type="Proteomes" id="UP001596145"/>
    </source>
</evidence>
<dbReference type="AlphaFoldDB" id="A0ABD5QMY3"/>
<gene>
    <name evidence="1" type="ORF">ACFPJA_02000</name>
</gene>
<protein>
    <submittedName>
        <fullName evidence="1">Uncharacterized protein</fullName>
    </submittedName>
</protein>